<name>A0A3N4IL97_ASCIM</name>
<dbReference type="InterPro" id="IPR013761">
    <property type="entry name" value="SAM/pointed_sf"/>
</dbReference>
<feature type="compositionally biased region" description="Polar residues" evidence="2">
    <location>
        <begin position="73"/>
        <end position="94"/>
    </location>
</feature>
<dbReference type="PROSITE" id="PS50105">
    <property type="entry name" value="SAM_DOMAIN"/>
    <property type="match status" value="1"/>
</dbReference>
<feature type="compositionally biased region" description="Low complexity" evidence="2">
    <location>
        <begin position="702"/>
        <end position="715"/>
    </location>
</feature>
<evidence type="ECO:0000256" key="1">
    <source>
        <dbReference type="ARBA" id="ARBA00022553"/>
    </source>
</evidence>
<keyword evidence="6" id="KW-1185">Reference proteome</keyword>
<dbReference type="SUPFAM" id="SSF47769">
    <property type="entry name" value="SAM/Pointed domain"/>
    <property type="match status" value="1"/>
</dbReference>
<evidence type="ECO:0000256" key="2">
    <source>
        <dbReference type="SAM" id="MobiDB-lite"/>
    </source>
</evidence>
<feature type="compositionally biased region" description="Basic residues" evidence="2">
    <location>
        <begin position="540"/>
        <end position="550"/>
    </location>
</feature>
<feature type="compositionally biased region" description="Basic and acidic residues" evidence="2">
    <location>
        <begin position="685"/>
        <end position="700"/>
    </location>
</feature>
<dbReference type="GO" id="GO:0001881">
    <property type="term" value="P:receptor recycling"/>
    <property type="evidence" value="ECO:0007669"/>
    <property type="project" value="TreeGrafter"/>
</dbReference>
<dbReference type="GO" id="GO:0005802">
    <property type="term" value="C:trans-Golgi network"/>
    <property type="evidence" value="ECO:0007669"/>
    <property type="project" value="TreeGrafter"/>
</dbReference>
<keyword evidence="1" id="KW-0597">Phosphoprotein</keyword>
<dbReference type="GO" id="GO:0055037">
    <property type="term" value="C:recycling endosome"/>
    <property type="evidence" value="ECO:0007669"/>
    <property type="project" value="TreeGrafter"/>
</dbReference>
<evidence type="ECO:0000259" key="3">
    <source>
        <dbReference type="PROSITE" id="PS50003"/>
    </source>
</evidence>
<dbReference type="InterPro" id="IPR011993">
    <property type="entry name" value="PH-like_dom_sf"/>
</dbReference>
<dbReference type="CDD" id="cd09535">
    <property type="entry name" value="SAM_BOI-like_fungal"/>
    <property type="match status" value="1"/>
</dbReference>
<sequence>MALPSNQQDSTATMDPNSNGTGSQQPLLLVLHDFEARSPDEISLAKGEMVELLIDDSEFGDGWYTPLPADYYPQSTDADTQSNDPTPTTSTAIPQQHPEDHPEGAQDANRSTGSSESFKKLTASTTDDAAPVAQTPQPTEEQSADLKKETKANPFGRISTQDVDISPPSTPPLAIGGDKRSSSATVSDRPPSSDSHTHIKSPVIEDTLSDIEEAISDFSNNPRNSRNNGQMKEQNSRHSTNKSPMVPQQPPIPEVDADSDSDYSKYEDQTISSDEEDETEEEVFLTEDKVREWSALQVSAYMQENGVAREVAKKFEEQEVSGSILLELEMAHLKELELGSFGRRFQVWKVIEDLHAQINASTLPMKPKPLKRSGSEASSNVPGLLISEGGGNRQRSSTVGSARFSTTSKSSKSKYKIDVEEANNRTSNQWLLHTPGTAGLQESGSPATSLFEKPRSPPKSPPQQYADGGRRAASTDGWNSAHNSILQGAGPLPTHNRDSSFDRDWNPGSVMRPGTATGTAVPRKENDASYFSGGEGKDRKVLRKGHTKKPSHSEEHPPRSGTSHSRHSRMGSSEGSSLLPETSILGNAAKALMGNKRKSSNSFSSDKPFAFGQQSSPRLGPQKRGTGDHIENSSIQSSPALTGSPQRALNYGNQVIGSPTSMKNVEFPGGDSAVSSPSITTVDSDPARTKDAADKEDRRLRSASSASALSSTKAAKGTKTKKTKKRKGSGVEGLREITPAQAAADADFSGWMKKRGSGTIASTWKARYFVLKGRRLSYFYSEKDTKERGVIDITGHRVLPAADDKLVAIHATFAAATSPSTPPAPKSPASPSSANAAPKPPPRASRSWFTFKLVPPGKHSQFETTTPKRLHYLAVDTPTEGKSWMAAILKATIERDESKPVISSYNQKTISLEEAQELRARPPEHLIKGTLPEIDLEAIGLAIEGLGKDGLAKDGTGVAPTMSVL</sequence>
<dbReference type="Gene3D" id="2.30.29.30">
    <property type="entry name" value="Pleckstrin-homology domain (PH domain)/Phosphotyrosine-binding domain (PTB)"/>
    <property type="match status" value="1"/>
</dbReference>
<dbReference type="Pfam" id="PF00169">
    <property type="entry name" value="PH"/>
    <property type="match status" value="1"/>
</dbReference>
<dbReference type="SUPFAM" id="SSF50729">
    <property type="entry name" value="PH domain-like"/>
    <property type="match status" value="1"/>
</dbReference>
<dbReference type="Gene3D" id="1.10.150.50">
    <property type="entry name" value="Transcription Factor, Ets-1"/>
    <property type="match status" value="1"/>
</dbReference>
<dbReference type="Pfam" id="PF07647">
    <property type="entry name" value="SAM_2"/>
    <property type="match status" value="1"/>
</dbReference>
<dbReference type="PANTHER" id="PTHR22902">
    <property type="entry name" value="SESQUIPEDALIAN"/>
    <property type="match status" value="1"/>
</dbReference>
<feature type="compositionally biased region" description="Basic and acidic residues" evidence="2">
    <location>
        <begin position="495"/>
        <end position="505"/>
    </location>
</feature>
<evidence type="ECO:0000313" key="5">
    <source>
        <dbReference type="EMBL" id="RPA85478.1"/>
    </source>
</evidence>
<evidence type="ECO:0000259" key="4">
    <source>
        <dbReference type="PROSITE" id="PS50105"/>
    </source>
</evidence>
<feature type="compositionally biased region" description="Polar residues" evidence="2">
    <location>
        <begin position="182"/>
        <end position="194"/>
    </location>
</feature>
<dbReference type="OrthoDB" id="73680at2759"/>
<feature type="domain" description="PH" evidence="3">
    <location>
        <begin position="745"/>
        <end position="893"/>
    </location>
</feature>
<feature type="compositionally biased region" description="Polar residues" evidence="2">
    <location>
        <begin position="632"/>
        <end position="663"/>
    </location>
</feature>
<dbReference type="SMART" id="SM00454">
    <property type="entry name" value="SAM"/>
    <property type="match status" value="1"/>
</dbReference>
<accession>A0A3N4IL97</accession>
<protein>
    <recommendedName>
        <fullName evidence="7">PH domain-containing protein</fullName>
    </recommendedName>
</protein>
<feature type="domain" description="SAM" evidence="4">
    <location>
        <begin position="293"/>
        <end position="357"/>
    </location>
</feature>
<dbReference type="InterPro" id="IPR045188">
    <property type="entry name" value="Boi1/Boi2-like"/>
</dbReference>
<feature type="compositionally biased region" description="Polar residues" evidence="2">
    <location>
        <begin position="673"/>
        <end position="683"/>
    </location>
</feature>
<dbReference type="EMBL" id="ML119653">
    <property type="protein sequence ID" value="RPA85478.1"/>
    <property type="molecule type" value="Genomic_DNA"/>
</dbReference>
<feature type="compositionally biased region" description="Polar residues" evidence="2">
    <location>
        <begin position="393"/>
        <end position="404"/>
    </location>
</feature>
<feature type="region of interest" description="Disordered" evidence="2">
    <location>
        <begin position="59"/>
        <end position="281"/>
    </location>
</feature>
<feature type="compositionally biased region" description="Polar residues" evidence="2">
    <location>
        <begin position="108"/>
        <end position="127"/>
    </location>
</feature>
<feature type="region of interest" description="Disordered" evidence="2">
    <location>
        <begin position="434"/>
        <end position="581"/>
    </location>
</feature>
<feature type="region of interest" description="Disordered" evidence="2">
    <location>
        <begin position="364"/>
        <end position="416"/>
    </location>
</feature>
<proteinExistence type="predicted"/>
<gene>
    <name evidence="5" type="ORF">BJ508DRAFT_322529</name>
</gene>
<dbReference type="InterPro" id="IPR001660">
    <property type="entry name" value="SAM"/>
</dbReference>
<reference evidence="5 6" key="1">
    <citation type="journal article" date="2018" name="Nat. Ecol. Evol.">
        <title>Pezizomycetes genomes reveal the molecular basis of ectomycorrhizal truffle lifestyle.</title>
        <authorList>
            <person name="Murat C."/>
            <person name="Payen T."/>
            <person name="Noel B."/>
            <person name="Kuo A."/>
            <person name="Morin E."/>
            <person name="Chen J."/>
            <person name="Kohler A."/>
            <person name="Krizsan K."/>
            <person name="Balestrini R."/>
            <person name="Da Silva C."/>
            <person name="Montanini B."/>
            <person name="Hainaut M."/>
            <person name="Levati E."/>
            <person name="Barry K.W."/>
            <person name="Belfiori B."/>
            <person name="Cichocki N."/>
            <person name="Clum A."/>
            <person name="Dockter R.B."/>
            <person name="Fauchery L."/>
            <person name="Guy J."/>
            <person name="Iotti M."/>
            <person name="Le Tacon F."/>
            <person name="Lindquist E.A."/>
            <person name="Lipzen A."/>
            <person name="Malagnac F."/>
            <person name="Mello A."/>
            <person name="Molinier V."/>
            <person name="Miyauchi S."/>
            <person name="Poulain J."/>
            <person name="Riccioni C."/>
            <person name="Rubini A."/>
            <person name="Sitrit Y."/>
            <person name="Splivallo R."/>
            <person name="Traeger S."/>
            <person name="Wang M."/>
            <person name="Zifcakova L."/>
            <person name="Wipf D."/>
            <person name="Zambonelli A."/>
            <person name="Paolocci F."/>
            <person name="Nowrousian M."/>
            <person name="Ottonello S."/>
            <person name="Baldrian P."/>
            <person name="Spatafora J.W."/>
            <person name="Henrissat B."/>
            <person name="Nagy L.G."/>
            <person name="Aury J.M."/>
            <person name="Wincker P."/>
            <person name="Grigoriev I.V."/>
            <person name="Bonfante P."/>
            <person name="Martin F.M."/>
        </authorList>
    </citation>
    <scope>NUCLEOTIDE SEQUENCE [LARGE SCALE GENOMIC DNA]</scope>
    <source>
        <strain evidence="5 6">RN42</strain>
    </source>
</reference>
<dbReference type="SUPFAM" id="SSF50044">
    <property type="entry name" value="SH3-domain"/>
    <property type="match status" value="1"/>
</dbReference>
<dbReference type="InterPro" id="IPR001849">
    <property type="entry name" value="PH_domain"/>
</dbReference>
<dbReference type="Proteomes" id="UP000275078">
    <property type="component" value="Unassembled WGS sequence"/>
</dbReference>
<dbReference type="GO" id="GO:0005829">
    <property type="term" value="C:cytosol"/>
    <property type="evidence" value="ECO:0007669"/>
    <property type="project" value="GOC"/>
</dbReference>
<dbReference type="PANTHER" id="PTHR22902:SF27">
    <property type="entry name" value="PLECKSTRIN HOMOLOGY DOMAIN-CONTAINING FAMILY A MEMBER 3"/>
    <property type="match status" value="1"/>
</dbReference>
<dbReference type="Gene3D" id="2.30.30.40">
    <property type="entry name" value="SH3 Domains"/>
    <property type="match status" value="1"/>
</dbReference>
<feature type="compositionally biased region" description="Polar residues" evidence="2">
    <location>
        <begin position="570"/>
        <end position="580"/>
    </location>
</feature>
<dbReference type="AlphaFoldDB" id="A0A3N4IL97"/>
<dbReference type="SMART" id="SM00233">
    <property type="entry name" value="PH"/>
    <property type="match status" value="1"/>
</dbReference>
<feature type="region of interest" description="Disordered" evidence="2">
    <location>
        <begin position="1"/>
        <end position="26"/>
    </location>
</feature>
<dbReference type="GO" id="GO:0042147">
    <property type="term" value="P:retrograde transport, endosome to Golgi"/>
    <property type="evidence" value="ECO:0007669"/>
    <property type="project" value="TreeGrafter"/>
</dbReference>
<dbReference type="InterPro" id="IPR036028">
    <property type="entry name" value="SH3-like_dom_sf"/>
</dbReference>
<evidence type="ECO:0000313" key="6">
    <source>
        <dbReference type="Proteomes" id="UP000275078"/>
    </source>
</evidence>
<dbReference type="GO" id="GO:0005769">
    <property type="term" value="C:early endosome"/>
    <property type="evidence" value="ECO:0007669"/>
    <property type="project" value="TreeGrafter"/>
</dbReference>
<feature type="compositionally biased region" description="Basic residues" evidence="2">
    <location>
        <begin position="716"/>
        <end position="728"/>
    </location>
</feature>
<dbReference type="GO" id="GO:0007032">
    <property type="term" value="P:endosome organization"/>
    <property type="evidence" value="ECO:0007669"/>
    <property type="project" value="TreeGrafter"/>
</dbReference>
<evidence type="ECO:0008006" key="7">
    <source>
        <dbReference type="Google" id="ProtNLM"/>
    </source>
</evidence>
<dbReference type="PROSITE" id="PS50003">
    <property type="entry name" value="PH_DOMAIN"/>
    <property type="match status" value="1"/>
</dbReference>
<organism evidence="5 6">
    <name type="scientific">Ascobolus immersus RN42</name>
    <dbReference type="NCBI Taxonomy" id="1160509"/>
    <lineage>
        <taxon>Eukaryota</taxon>
        <taxon>Fungi</taxon>
        <taxon>Dikarya</taxon>
        <taxon>Ascomycota</taxon>
        <taxon>Pezizomycotina</taxon>
        <taxon>Pezizomycetes</taxon>
        <taxon>Pezizales</taxon>
        <taxon>Ascobolaceae</taxon>
        <taxon>Ascobolus</taxon>
    </lineage>
</organism>
<feature type="compositionally biased region" description="Polar residues" evidence="2">
    <location>
        <begin position="476"/>
        <end position="486"/>
    </location>
</feature>
<feature type="compositionally biased region" description="Polar residues" evidence="2">
    <location>
        <begin position="217"/>
        <end position="243"/>
    </location>
</feature>
<dbReference type="STRING" id="1160509.A0A3N4IL97"/>
<feature type="region of interest" description="Disordered" evidence="2">
    <location>
        <begin position="816"/>
        <end position="844"/>
    </location>
</feature>
<feature type="region of interest" description="Disordered" evidence="2">
    <location>
        <begin position="595"/>
        <end position="738"/>
    </location>
</feature>